<comment type="caution">
    <text evidence="3">The sequence shown here is derived from an EMBL/GenBank/DDBJ whole genome shotgun (WGS) entry which is preliminary data.</text>
</comment>
<dbReference type="InterPro" id="IPR011009">
    <property type="entry name" value="Kinase-like_dom_sf"/>
</dbReference>
<feature type="domain" description="Aminoglycoside phosphotransferase" evidence="2">
    <location>
        <begin position="232"/>
        <end position="389"/>
    </location>
</feature>
<evidence type="ECO:0000313" key="3">
    <source>
        <dbReference type="EMBL" id="OBS25804.1"/>
    </source>
</evidence>
<accession>A0A1B8AZA8</accession>
<reference evidence="3 4" key="1">
    <citation type="submission" date="2016-06" db="EMBL/GenBank/DDBJ databases">
        <title>Living apart together: crosstalk between the core and supernumerary genomes in a fungal plant pathogen.</title>
        <authorList>
            <person name="Vanheule A."/>
            <person name="Audenaert K."/>
            <person name="Warris S."/>
            <person name="Van De Geest H."/>
            <person name="Schijlen E."/>
            <person name="Hofte M."/>
            <person name="De Saeger S."/>
            <person name="Haesaert G."/>
            <person name="Waalwijk C."/>
            <person name="Van Der Lee T."/>
        </authorList>
    </citation>
    <scope>NUCLEOTIDE SEQUENCE [LARGE SCALE GENOMIC DNA]</scope>
    <source>
        <strain evidence="3 4">2516</strain>
    </source>
</reference>
<evidence type="ECO:0000256" key="1">
    <source>
        <dbReference type="SAM" id="MobiDB-lite"/>
    </source>
</evidence>
<dbReference type="Pfam" id="PF01636">
    <property type="entry name" value="APH"/>
    <property type="match status" value="1"/>
</dbReference>
<dbReference type="Proteomes" id="UP000091967">
    <property type="component" value="Unassembled WGS sequence"/>
</dbReference>
<evidence type="ECO:0000313" key="4">
    <source>
        <dbReference type="Proteomes" id="UP000091967"/>
    </source>
</evidence>
<evidence type="ECO:0000259" key="2">
    <source>
        <dbReference type="Pfam" id="PF01636"/>
    </source>
</evidence>
<feature type="region of interest" description="Disordered" evidence="1">
    <location>
        <begin position="1"/>
        <end position="149"/>
    </location>
</feature>
<dbReference type="PANTHER" id="PTHR21310">
    <property type="entry name" value="AMINOGLYCOSIDE PHOSPHOTRANSFERASE-RELATED-RELATED"/>
    <property type="match status" value="1"/>
</dbReference>
<dbReference type="AlphaFoldDB" id="A0A1B8AZA8"/>
<proteinExistence type="predicted"/>
<protein>
    <recommendedName>
        <fullName evidence="2">Aminoglycoside phosphotransferase domain-containing protein</fullName>
    </recommendedName>
</protein>
<feature type="compositionally biased region" description="Polar residues" evidence="1">
    <location>
        <begin position="73"/>
        <end position="88"/>
    </location>
</feature>
<gene>
    <name evidence="3" type="ORF">FPOA_06340</name>
</gene>
<dbReference type="InterPro" id="IPR002575">
    <property type="entry name" value="Aminoglycoside_PTrfase"/>
</dbReference>
<dbReference type="Gene3D" id="3.90.1200.10">
    <property type="match status" value="1"/>
</dbReference>
<sequence length="412" mass="46642">MSPQGSGESLPLAIDVETMNPARARMLTEVDPEDARNRTPSPEIKSEGNFSLGPLRSGANSDALGDRSRRILRSSQQPEGSRVASTSWPDAGLPRLQENVNPHIPSLPKRPLSPVVKQENGYREKKPKLSTPRYYPDVETLGPAPRPDSDTRYLTSLLRNRPLFLTLQHIPKKSTENVKPKTHEFRISQAGLVQHEKLSLIAHTRALPLFSQDPATSSNDGKLSQTIVGELLEDIWPRLSKHEKYQYARQLRNILQKLRSHEKSPPGGTFGSIKSGPYGLILDKHQNHTYFAVRVDPDQQQFMALLMSTLYSTVPTQVSKALMRQFRTDYPSVLTHGNLCPRNIIVSNNTIAWILGWDCAGHYPVWWEYARFFEARTTEENSDWYDYADQIFADEYPVELAAYQGIARCQQP</sequence>
<name>A0A1B8AZA8_FUSPO</name>
<dbReference type="EMBL" id="LYXU01000002">
    <property type="protein sequence ID" value="OBS25804.1"/>
    <property type="molecule type" value="Genomic_DNA"/>
</dbReference>
<keyword evidence="4" id="KW-1185">Reference proteome</keyword>
<dbReference type="SUPFAM" id="SSF56112">
    <property type="entry name" value="Protein kinase-like (PK-like)"/>
    <property type="match status" value="1"/>
</dbReference>
<dbReference type="OMA" id="YQGIARC"/>
<dbReference type="STRING" id="36050.A0A1B8AZA8"/>
<dbReference type="InterPro" id="IPR051678">
    <property type="entry name" value="AGP_Transferase"/>
</dbReference>
<organism evidence="3 4">
    <name type="scientific">Fusarium poae</name>
    <dbReference type="NCBI Taxonomy" id="36050"/>
    <lineage>
        <taxon>Eukaryota</taxon>
        <taxon>Fungi</taxon>
        <taxon>Dikarya</taxon>
        <taxon>Ascomycota</taxon>
        <taxon>Pezizomycotina</taxon>
        <taxon>Sordariomycetes</taxon>
        <taxon>Hypocreomycetidae</taxon>
        <taxon>Hypocreales</taxon>
        <taxon>Nectriaceae</taxon>
        <taxon>Fusarium</taxon>
    </lineage>
</organism>
<dbReference type="PANTHER" id="PTHR21310:SF58">
    <property type="entry name" value="AMINOGLYCOSIDE PHOSPHOTRANSFERASE DOMAIN-CONTAINING PROTEIN"/>
    <property type="match status" value="1"/>
</dbReference>